<dbReference type="EMBL" id="CP071868">
    <property type="protein sequence ID" value="QTE30102.1"/>
    <property type="molecule type" value="Genomic_DNA"/>
</dbReference>
<keyword evidence="3" id="KW-0804">Transcription</keyword>
<dbReference type="RefSeq" id="WP_227424418.1">
    <property type="nucleotide sequence ID" value="NZ_CP071868.1"/>
</dbReference>
<keyword evidence="2 4" id="KW-0238">DNA-binding</keyword>
<evidence type="ECO:0000256" key="3">
    <source>
        <dbReference type="ARBA" id="ARBA00023163"/>
    </source>
</evidence>
<keyword evidence="8" id="KW-1185">Reference proteome</keyword>
<dbReference type="AlphaFoldDB" id="A0A8A4ZDR2"/>
<dbReference type="GO" id="GO:0003700">
    <property type="term" value="F:DNA-binding transcription factor activity"/>
    <property type="evidence" value="ECO:0007669"/>
    <property type="project" value="TreeGrafter"/>
</dbReference>
<dbReference type="InterPro" id="IPR001647">
    <property type="entry name" value="HTH_TetR"/>
</dbReference>
<evidence type="ECO:0000256" key="4">
    <source>
        <dbReference type="PROSITE-ProRule" id="PRU00335"/>
    </source>
</evidence>
<dbReference type="PANTHER" id="PTHR30055">
    <property type="entry name" value="HTH-TYPE TRANSCRIPTIONAL REGULATOR RUTR"/>
    <property type="match status" value="1"/>
</dbReference>
<evidence type="ECO:0000256" key="5">
    <source>
        <dbReference type="SAM" id="MobiDB-lite"/>
    </source>
</evidence>
<dbReference type="PRINTS" id="PR00455">
    <property type="entry name" value="HTHTETR"/>
</dbReference>
<dbReference type="Pfam" id="PF16859">
    <property type="entry name" value="TetR_C_11"/>
    <property type="match status" value="1"/>
</dbReference>
<dbReference type="Gene3D" id="1.10.357.10">
    <property type="entry name" value="Tetracycline Repressor, domain 2"/>
    <property type="match status" value="1"/>
</dbReference>
<name>A0A8A4ZDR2_9MICO</name>
<dbReference type="Gene3D" id="1.10.10.60">
    <property type="entry name" value="Homeodomain-like"/>
    <property type="match status" value="1"/>
</dbReference>
<accession>A0A8A4ZDR2</accession>
<evidence type="ECO:0000256" key="1">
    <source>
        <dbReference type="ARBA" id="ARBA00023015"/>
    </source>
</evidence>
<evidence type="ECO:0000313" key="8">
    <source>
        <dbReference type="Proteomes" id="UP000663937"/>
    </source>
</evidence>
<evidence type="ECO:0000313" key="7">
    <source>
        <dbReference type="EMBL" id="QTE30102.1"/>
    </source>
</evidence>
<dbReference type="GO" id="GO:0000976">
    <property type="term" value="F:transcription cis-regulatory region binding"/>
    <property type="evidence" value="ECO:0007669"/>
    <property type="project" value="TreeGrafter"/>
</dbReference>
<dbReference type="Pfam" id="PF00440">
    <property type="entry name" value="TetR_N"/>
    <property type="match status" value="1"/>
</dbReference>
<dbReference type="InterPro" id="IPR036271">
    <property type="entry name" value="Tet_transcr_reg_TetR-rel_C_sf"/>
</dbReference>
<dbReference type="InterPro" id="IPR011075">
    <property type="entry name" value="TetR_C"/>
</dbReference>
<feature type="region of interest" description="Disordered" evidence="5">
    <location>
        <begin position="1"/>
        <end position="32"/>
    </location>
</feature>
<feature type="DNA-binding region" description="H-T-H motif" evidence="4">
    <location>
        <begin position="55"/>
        <end position="74"/>
    </location>
</feature>
<dbReference type="SUPFAM" id="SSF46689">
    <property type="entry name" value="Homeodomain-like"/>
    <property type="match status" value="1"/>
</dbReference>
<dbReference type="KEGG" id="psic:J4E96_03530"/>
<protein>
    <submittedName>
        <fullName evidence="7">TetR/AcrR family transcriptional regulator</fullName>
    </submittedName>
</protein>
<dbReference type="InterPro" id="IPR009057">
    <property type="entry name" value="Homeodomain-like_sf"/>
</dbReference>
<reference evidence="7" key="1">
    <citation type="submission" date="2021-03" db="EMBL/GenBank/DDBJ databases">
        <title>Pengzhenrongella sicca gen. nov., sp. nov., a new member of suborder Micrococcineae isolated from High-Arctic tundra soil.</title>
        <authorList>
            <person name="Peng F."/>
        </authorList>
    </citation>
    <scope>NUCLEOTIDE SEQUENCE</scope>
    <source>
        <strain evidence="7">LRZ-2</strain>
    </source>
</reference>
<sequence>MTDPDSLRTTEVLVDPAEEAEPTRAPGRPRDPMLEERALQAALEVFGEKGWAGLTIDEVATRSRVGKSSIYLRWGDKESLLTAALRRNQQRGAELREEEGSPPLTDEGSLRDFLIAHATRRAELYLSPNGLPMLRLYVEARAFPQLFANIRQRTMTEFVLEERSRVEEAIRRGVLPAHASAVHLLDAVEGAVLMHVLVTPPHLLDRVRSTLGAYVEQLVDNQLRAAAS</sequence>
<evidence type="ECO:0000256" key="2">
    <source>
        <dbReference type="ARBA" id="ARBA00023125"/>
    </source>
</evidence>
<dbReference type="Proteomes" id="UP000663937">
    <property type="component" value="Chromosome"/>
</dbReference>
<proteinExistence type="predicted"/>
<keyword evidence="1" id="KW-0805">Transcription regulation</keyword>
<dbReference type="InterPro" id="IPR050109">
    <property type="entry name" value="HTH-type_TetR-like_transc_reg"/>
</dbReference>
<organism evidence="7 8">
    <name type="scientific">Pengzhenrongella sicca</name>
    <dbReference type="NCBI Taxonomy" id="2819238"/>
    <lineage>
        <taxon>Bacteria</taxon>
        <taxon>Bacillati</taxon>
        <taxon>Actinomycetota</taxon>
        <taxon>Actinomycetes</taxon>
        <taxon>Micrococcales</taxon>
        <taxon>Pengzhenrongella</taxon>
    </lineage>
</organism>
<feature type="domain" description="HTH tetR-type" evidence="6">
    <location>
        <begin position="32"/>
        <end position="92"/>
    </location>
</feature>
<gene>
    <name evidence="7" type="ORF">J4E96_03530</name>
</gene>
<evidence type="ECO:0000259" key="6">
    <source>
        <dbReference type="PROSITE" id="PS50977"/>
    </source>
</evidence>
<dbReference type="PROSITE" id="PS50977">
    <property type="entry name" value="HTH_TETR_2"/>
    <property type="match status" value="1"/>
</dbReference>
<dbReference type="PANTHER" id="PTHR30055:SF225">
    <property type="entry name" value="TRANSCRIPTIONAL REGULATORY PROTEIN-RELATED"/>
    <property type="match status" value="1"/>
</dbReference>
<dbReference type="SUPFAM" id="SSF48498">
    <property type="entry name" value="Tetracyclin repressor-like, C-terminal domain"/>
    <property type="match status" value="1"/>
</dbReference>